<reference evidence="9" key="1">
    <citation type="submission" date="2022-11" db="UniProtKB">
        <authorList>
            <consortium name="WormBaseParasite"/>
        </authorList>
    </citation>
    <scope>IDENTIFICATION</scope>
</reference>
<evidence type="ECO:0000259" key="7">
    <source>
        <dbReference type="PROSITE" id="PS50039"/>
    </source>
</evidence>
<dbReference type="InterPro" id="IPR047208">
    <property type="entry name" value="FOXG1"/>
</dbReference>
<evidence type="ECO:0000256" key="1">
    <source>
        <dbReference type="ARBA" id="ARBA00023125"/>
    </source>
</evidence>
<dbReference type="InterPro" id="IPR036390">
    <property type="entry name" value="WH_DNA-bd_sf"/>
</dbReference>
<dbReference type="Gene3D" id="1.10.10.10">
    <property type="entry name" value="Winged helix-like DNA-binding domain superfamily/Winged helix DNA-binding domain"/>
    <property type="match status" value="1"/>
</dbReference>
<keyword evidence="1 5" id="KW-0238">DNA-binding</keyword>
<feature type="compositionally biased region" description="Low complexity" evidence="6">
    <location>
        <begin position="116"/>
        <end position="128"/>
    </location>
</feature>
<dbReference type="InterPro" id="IPR001766">
    <property type="entry name" value="Fork_head_dom"/>
</dbReference>
<feature type="DNA-binding region" description="Fork-head" evidence="5">
    <location>
        <begin position="162"/>
        <end position="257"/>
    </location>
</feature>
<comment type="subcellular location">
    <subcellularLocation>
        <location evidence="5">Nucleus</location>
    </subcellularLocation>
</comment>
<dbReference type="PANTHER" id="PTHR46617">
    <property type="entry name" value="FORKHEAD BOX PROTEIN G1"/>
    <property type="match status" value="1"/>
</dbReference>
<dbReference type="GO" id="GO:0005634">
    <property type="term" value="C:nucleus"/>
    <property type="evidence" value="ECO:0007669"/>
    <property type="project" value="UniProtKB-SubCell"/>
</dbReference>
<evidence type="ECO:0000256" key="5">
    <source>
        <dbReference type="PROSITE-ProRule" id="PRU00089"/>
    </source>
</evidence>
<dbReference type="SMART" id="SM00339">
    <property type="entry name" value="FH"/>
    <property type="match status" value="1"/>
</dbReference>
<evidence type="ECO:0000256" key="2">
    <source>
        <dbReference type="ARBA" id="ARBA00056063"/>
    </source>
</evidence>
<sequence>MWPKIEIFARKNWSCDFLGRPFILMIRPTWKRRPSKNETLITEQNPRGIFQLLCTPSAGDEQTAGKRSNEWKTNSKNESDDGQLKEDDENRRAEAKCSSTSPIEAATTTSSDEAKSGLGSSSSSTSMSKGTELELDLDDLNTTTSAEEGTEQGKSVPNRHAKPRFSYNALITMALRQSPGGRLTLNAIYEYIMNKFPFYRTNRKAWQNSIRHNLSLNKCFKKDPRPYDDPGKGNYWMLDPDFKDEIFIGATTGKLQRRRRPNAIGQNYHHQHYGMLRKGVAALKGLNNSRPAAADQHQQHQCRQLQQPGTFLTPTSSQPLLCQPDGANLATLSAIPAKMMHPNSAFIRPPFFCLATQSPPPPMGQMTPSLSMVLHPPLLTSPLFPHQLIESHAQLNPNEQSPQHMVLLQLIQRAHQQMIANQQQQKMLMEITGDGHSSTAN</sequence>
<comment type="function">
    <text evidence="2">Transcription factor. Plays a role in embryogenesis and later development, perhaps acting redundantly with forkhead protein pes-1.</text>
</comment>
<evidence type="ECO:0000256" key="3">
    <source>
        <dbReference type="ARBA" id="ARBA00071019"/>
    </source>
</evidence>
<accession>A0A914I5I0</accession>
<dbReference type="PROSITE" id="PS00658">
    <property type="entry name" value="FORK_HEAD_2"/>
    <property type="match status" value="1"/>
</dbReference>
<keyword evidence="8" id="KW-1185">Reference proteome</keyword>
<dbReference type="SUPFAM" id="SSF46785">
    <property type="entry name" value="Winged helix' DNA-binding domain"/>
    <property type="match status" value="1"/>
</dbReference>
<name>A0A914I5I0_GLORO</name>
<protein>
    <recommendedName>
        <fullName evidence="3">Forkhead box protein fkh-2</fullName>
    </recommendedName>
    <alternativeName>
        <fullName evidence="4">Forkhead transcription factor family member fkh-2</fullName>
    </alternativeName>
</protein>
<dbReference type="InterPro" id="IPR036388">
    <property type="entry name" value="WH-like_DNA-bd_sf"/>
</dbReference>
<dbReference type="Pfam" id="PF00250">
    <property type="entry name" value="Forkhead"/>
    <property type="match status" value="1"/>
</dbReference>
<keyword evidence="5" id="KW-0539">Nucleus</keyword>
<dbReference type="Proteomes" id="UP000887572">
    <property type="component" value="Unplaced"/>
</dbReference>
<dbReference type="FunFam" id="1.10.10.10:FF:000135">
    <property type="entry name" value="forkhead box protein G1"/>
    <property type="match status" value="1"/>
</dbReference>
<feature type="compositionally biased region" description="Basic and acidic residues" evidence="6">
    <location>
        <begin position="63"/>
        <end position="95"/>
    </location>
</feature>
<evidence type="ECO:0000313" key="8">
    <source>
        <dbReference type="Proteomes" id="UP000887572"/>
    </source>
</evidence>
<dbReference type="PRINTS" id="PR00053">
    <property type="entry name" value="FORKHEAD"/>
</dbReference>
<evidence type="ECO:0000313" key="9">
    <source>
        <dbReference type="WBParaSite" id="Gr19_v10_g7509.t1"/>
    </source>
</evidence>
<evidence type="ECO:0000256" key="4">
    <source>
        <dbReference type="ARBA" id="ARBA00077297"/>
    </source>
</evidence>
<dbReference type="WBParaSite" id="Gr19_v10_g7509.t1">
    <property type="protein sequence ID" value="Gr19_v10_g7509.t1"/>
    <property type="gene ID" value="Gr19_v10_g7509"/>
</dbReference>
<dbReference type="PANTHER" id="PTHR46617:SF3">
    <property type="entry name" value="FORKHEAD BOX PROTEIN G1"/>
    <property type="match status" value="1"/>
</dbReference>
<dbReference type="AlphaFoldDB" id="A0A914I5I0"/>
<feature type="region of interest" description="Disordered" evidence="6">
    <location>
        <begin position="56"/>
        <end position="130"/>
    </location>
</feature>
<organism evidence="8 9">
    <name type="scientific">Globodera rostochiensis</name>
    <name type="common">Golden nematode worm</name>
    <name type="synonym">Heterodera rostochiensis</name>
    <dbReference type="NCBI Taxonomy" id="31243"/>
    <lineage>
        <taxon>Eukaryota</taxon>
        <taxon>Metazoa</taxon>
        <taxon>Ecdysozoa</taxon>
        <taxon>Nematoda</taxon>
        <taxon>Chromadorea</taxon>
        <taxon>Rhabditida</taxon>
        <taxon>Tylenchina</taxon>
        <taxon>Tylenchomorpha</taxon>
        <taxon>Tylenchoidea</taxon>
        <taxon>Heteroderidae</taxon>
        <taxon>Heteroderinae</taxon>
        <taxon>Globodera</taxon>
    </lineage>
</organism>
<dbReference type="GO" id="GO:1990837">
    <property type="term" value="F:sequence-specific double-stranded DNA binding"/>
    <property type="evidence" value="ECO:0007669"/>
    <property type="project" value="TreeGrafter"/>
</dbReference>
<proteinExistence type="predicted"/>
<feature type="compositionally biased region" description="Polar residues" evidence="6">
    <location>
        <begin position="97"/>
        <end position="109"/>
    </location>
</feature>
<feature type="domain" description="Fork-head" evidence="7">
    <location>
        <begin position="162"/>
        <end position="257"/>
    </location>
</feature>
<evidence type="ECO:0000256" key="6">
    <source>
        <dbReference type="SAM" id="MobiDB-lite"/>
    </source>
</evidence>
<dbReference type="GO" id="GO:0006357">
    <property type="term" value="P:regulation of transcription by RNA polymerase II"/>
    <property type="evidence" value="ECO:0007669"/>
    <property type="project" value="TreeGrafter"/>
</dbReference>
<dbReference type="PROSITE" id="PS50039">
    <property type="entry name" value="FORK_HEAD_3"/>
    <property type="match status" value="1"/>
</dbReference>
<dbReference type="InterPro" id="IPR030456">
    <property type="entry name" value="TF_fork_head_CS_2"/>
</dbReference>
<dbReference type="GO" id="GO:0003700">
    <property type="term" value="F:DNA-binding transcription factor activity"/>
    <property type="evidence" value="ECO:0007669"/>
    <property type="project" value="InterPro"/>
</dbReference>